<dbReference type="CDD" id="cd01741">
    <property type="entry name" value="GATase1_1"/>
    <property type="match status" value="1"/>
</dbReference>
<dbReference type="Pfam" id="PF00117">
    <property type="entry name" value="GATase"/>
    <property type="match status" value="1"/>
</dbReference>
<dbReference type="Gene3D" id="3.40.50.880">
    <property type="match status" value="1"/>
</dbReference>
<keyword evidence="2" id="KW-0315">Glutamine amidotransferase</keyword>
<evidence type="ECO:0000313" key="2">
    <source>
        <dbReference type="EMBL" id="HER96872.1"/>
    </source>
</evidence>
<dbReference type="InterPro" id="IPR017926">
    <property type="entry name" value="GATASE"/>
</dbReference>
<feature type="domain" description="Glutamine amidotransferase" evidence="1">
    <location>
        <begin position="43"/>
        <end position="181"/>
    </location>
</feature>
<dbReference type="GO" id="GO:0005829">
    <property type="term" value="C:cytosol"/>
    <property type="evidence" value="ECO:0007669"/>
    <property type="project" value="TreeGrafter"/>
</dbReference>
<dbReference type="SUPFAM" id="SSF52317">
    <property type="entry name" value="Class I glutamine amidotransferase-like"/>
    <property type="match status" value="1"/>
</dbReference>
<accession>A0A7V2B217</accession>
<dbReference type="PANTHER" id="PTHR42695">
    <property type="entry name" value="GLUTAMINE AMIDOTRANSFERASE YLR126C-RELATED"/>
    <property type="match status" value="1"/>
</dbReference>
<dbReference type="InterPro" id="IPR029062">
    <property type="entry name" value="Class_I_gatase-like"/>
</dbReference>
<sequence length="235" mass="25938">MQLHVLQHVAFEGPAQIAPWAQQRGYSLAFTRFFAGDVLPAPDTVDGVIVMGGPMGVYDEDRYSWLRAEKAFLRAVLEAGKPVLGICLGAQLLAEVLGGRVYPGPQPEIGWFPVWRTPQGRSCPFLVDLPDQLMVFHWHGDTFDLPPGAVHLMESAAYAHQAFLWNDQALGLQFHLEMTPESVAALVQAGGAELDAARQRSAYVQPAETLLAQPLEAYKPLHAVLEQLLDRLFRT</sequence>
<dbReference type="FunFam" id="3.40.50.880:FF:000033">
    <property type="entry name" value="Glutamine amidotransferase class-I"/>
    <property type="match status" value="1"/>
</dbReference>
<comment type="caution">
    <text evidence="2">The sequence shown here is derived from an EMBL/GenBank/DDBJ whole genome shotgun (WGS) entry which is preliminary data.</text>
</comment>
<protein>
    <submittedName>
        <fullName evidence="2">Type 1 glutamine amidotransferase</fullName>
    </submittedName>
</protein>
<dbReference type="PANTHER" id="PTHR42695:SF5">
    <property type="entry name" value="GLUTAMINE AMIDOTRANSFERASE YLR126C-RELATED"/>
    <property type="match status" value="1"/>
</dbReference>
<gene>
    <name evidence="2" type="ORF">ENO59_10240</name>
</gene>
<dbReference type="AlphaFoldDB" id="A0A7V2B217"/>
<dbReference type="GO" id="GO:0016740">
    <property type="term" value="F:transferase activity"/>
    <property type="evidence" value="ECO:0007669"/>
    <property type="project" value="UniProtKB-KW"/>
</dbReference>
<reference evidence="2" key="1">
    <citation type="journal article" date="2020" name="mSystems">
        <title>Genome- and Community-Level Interaction Insights into Carbon Utilization and Element Cycling Functions of Hydrothermarchaeota in Hydrothermal Sediment.</title>
        <authorList>
            <person name="Zhou Z."/>
            <person name="Liu Y."/>
            <person name="Xu W."/>
            <person name="Pan J."/>
            <person name="Luo Z.H."/>
            <person name="Li M."/>
        </authorList>
    </citation>
    <scope>NUCLEOTIDE SEQUENCE [LARGE SCALE GENOMIC DNA]</scope>
    <source>
        <strain evidence="2">SpSt-143</strain>
    </source>
</reference>
<dbReference type="InterPro" id="IPR044992">
    <property type="entry name" value="ChyE-like"/>
</dbReference>
<organism evidence="2">
    <name type="scientific">Rhodothermus marinus</name>
    <name type="common">Rhodothermus obamensis</name>
    <dbReference type="NCBI Taxonomy" id="29549"/>
    <lineage>
        <taxon>Bacteria</taxon>
        <taxon>Pseudomonadati</taxon>
        <taxon>Rhodothermota</taxon>
        <taxon>Rhodothermia</taxon>
        <taxon>Rhodothermales</taxon>
        <taxon>Rhodothermaceae</taxon>
        <taxon>Rhodothermus</taxon>
    </lineage>
</organism>
<dbReference type="EMBL" id="DSGB01000006">
    <property type="protein sequence ID" value="HER96872.1"/>
    <property type="molecule type" value="Genomic_DNA"/>
</dbReference>
<keyword evidence="2" id="KW-0808">Transferase</keyword>
<name>A0A7V2B217_RHOMR</name>
<proteinExistence type="predicted"/>
<dbReference type="PROSITE" id="PS51273">
    <property type="entry name" value="GATASE_TYPE_1"/>
    <property type="match status" value="1"/>
</dbReference>
<evidence type="ECO:0000259" key="1">
    <source>
        <dbReference type="Pfam" id="PF00117"/>
    </source>
</evidence>